<comment type="caution">
    <text evidence="4">The sequence shown here is derived from an EMBL/GenBank/DDBJ whole genome shotgun (WGS) entry which is preliminary data.</text>
</comment>
<dbReference type="PANTHER" id="PTHR43713">
    <property type="entry name" value="GLUTAMATE-1-SEMIALDEHYDE 2,1-AMINOMUTASE"/>
    <property type="match status" value="1"/>
</dbReference>
<proteinExistence type="inferred from homology"/>
<comment type="similarity">
    <text evidence="3">Belongs to the class-III pyridoxal-phosphate-dependent aminotransferase family.</text>
</comment>
<gene>
    <name evidence="4" type="ORF">ACFO3S_03660</name>
</gene>
<reference evidence="5" key="1">
    <citation type="journal article" date="2019" name="Int. J. Syst. Evol. Microbiol.">
        <title>The Global Catalogue of Microorganisms (GCM) 10K type strain sequencing project: providing services to taxonomists for standard genome sequencing and annotation.</title>
        <authorList>
            <consortium name="The Broad Institute Genomics Platform"/>
            <consortium name="The Broad Institute Genome Sequencing Center for Infectious Disease"/>
            <person name="Wu L."/>
            <person name="Ma J."/>
        </authorList>
    </citation>
    <scope>NUCLEOTIDE SEQUENCE [LARGE SCALE GENOMIC DNA]</scope>
    <source>
        <strain evidence="5">CCUG 49571</strain>
    </source>
</reference>
<protein>
    <submittedName>
        <fullName evidence="4">Aspartate aminotransferase family protein</fullName>
    </submittedName>
</protein>
<sequence>MSIRTDRSRQLLAESKRHLAGGVASTLRAAMKPTPLFAVSGSGPYVRDVDGNEYIDYLLAYGPLVLGHAHPSLAAAVGEALRRGVAFGLQHTGEIELARLINELLPCSERVALSGSGTEAVMLALRLARAYTGRSKIVRFHGHYHGWSDAIFTSFPSPDMKQAATVRAENVTPGTGGQSELGLQDIVLLPWNDSGALERTLREQKDAIAAVISEPIMCNNGCIPPKPGYLEKLRELTRELGIVMILDEVITGFRLGLGGAHGKLGVMPDLVTIGKALGGGAAISGVAGKAEMMALIESGEVAHLGTLNGNTAATSAALATLRELIKDGGSAFVRMERTADRLVEGIRSLLAKHRIPGLVNQAGPVFHMMFIREEKVEDFDAFNKRDAAKYARFAEAMLAEGVLIRPSGLWYVSAVHGEDETRATLAAIDRVLAGLHG</sequence>
<dbReference type="InterPro" id="IPR015424">
    <property type="entry name" value="PyrdxlP-dep_Trfase"/>
</dbReference>
<evidence type="ECO:0000256" key="3">
    <source>
        <dbReference type="RuleBase" id="RU003560"/>
    </source>
</evidence>
<name>A0ABV9F5V7_9BACL</name>
<keyword evidence="4" id="KW-0808">Transferase</keyword>
<organism evidence="4 5">
    <name type="scientific">Cohnella hongkongensis</name>
    <dbReference type="NCBI Taxonomy" id="178337"/>
    <lineage>
        <taxon>Bacteria</taxon>
        <taxon>Bacillati</taxon>
        <taxon>Bacillota</taxon>
        <taxon>Bacilli</taxon>
        <taxon>Bacillales</taxon>
        <taxon>Paenibacillaceae</taxon>
        <taxon>Cohnella</taxon>
    </lineage>
</organism>
<evidence type="ECO:0000313" key="5">
    <source>
        <dbReference type="Proteomes" id="UP001596028"/>
    </source>
</evidence>
<keyword evidence="5" id="KW-1185">Reference proteome</keyword>
<evidence type="ECO:0000256" key="2">
    <source>
        <dbReference type="ARBA" id="ARBA00022898"/>
    </source>
</evidence>
<dbReference type="PROSITE" id="PS00600">
    <property type="entry name" value="AA_TRANSFER_CLASS_3"/>
    <property type="match status" value="1"/>
</dbReference>
<dbReference type="CDD" id="cd00610">
    <property type="entry name" value="OAT_like"/>
    <property type="match status" value="1"/>
</dbReference>
<dbReference type="PANTHER" id="PTHR43713:SF3">
    <property type="entry name" value="GLUTAMATE-1-SEMIALDEHYDE 2,1-AMINOMUTASE 1, CHLOROPLASTIC-RELATED"/>
    <property type="match status" value="1"/>
</dbReference>
<dbReference type="Proteomes" id="UP001596028">
    <property type="component" value="Unassembled WGS sequence"/>
</dbReference>
<evidence type="ECO:0000256" key="1">
    <source>
        <dbReference type="ARBA" id="ARBA00001933"/>
    </source>
</evidence>
<accession>A0ABV9F5V7</accession>
<dbReference type="SUPFAM" id="SSF53383">
    <property type="entry name" value="PLP-dependent transferases"/>
    <property type="match status" value="1"/>
</dbReference>
<dbReference type="InterPro" id="IPR015421">
    <property type="entry name" value="PyrdxlP-dep_Trfase_major"/>
</dbReference>
<comment type="cofactor">
    <cofactor evidence="1">
        <name>pyridoxal 5'-phosphate</name>
        <dbReference type="ChEBI" id="CHEBI:597326"/>
    </cofactor>
</comment>
<dbReference type="InterPro" id="IPR015422">
    <property type="entry name" value="PyrdxlP-dep_Trfase_small"/>
</dbReference>
<dbReference type="Pfam" id="PF00202">
    <property type="entry name" value="Aminotran_3"/>
    <property type="match status" value="1"/>
</dbReference>
<dbReference type="InterPro" id="IPR049704">
    <property type="entry name" value="Aminotrans_3_PPA_site"/>
</dbReference>
<dbReference type="InterPro" id="IPR005814">
    <property type="entry name" value="Aminotrans_3"/>
</dbReference>
<dbReference type="EMBL" id="JBHSEP010000002">
    <property type="protein sequence ID" value="MFC4597326.1"/>
    <property type="molecule type" value="Genomic_DNA"/>
</dbReference>
<dbReference type="Gene3D" id="3.40.640.10">
    <property type="entry name" value="Type I PLP-dependent aspartate aminotransferase-like (Major domain)"/>
    <property type="match status" value="1"/>
</dbReference>
<dbReference type="GO" id="GO:0008483">
    <property type="term" value="F:transaminase activity"/>
    <property type="evidence" value="ECO:0007669"/>
    <property type="project" value="UniProtKB-KW"/>
</dbReference>
<keyword evidence="4" id="KW-0032">Aminotransferase</keyword>
<dbReference type="Gene3D" id="3.90.1150.10">
    <property type="entry name" value="Aspartate Aminotransferase, domain 1"/>
    <property type="match status" value="1"/>
</dbReference>
<dbReference type="RefSeq" id="WP_378092376.1">
    <property type="nucleotide sequence ID" value="NZ_JBHSEP010000002.1"/>
</dbReference>
<keyword evidence="2 3" id="KW-0663">Pyridoxal phosphate</keyword>
<evidence type="ECO:0000313" key="4">
    <source>
        <dbReference type="EMBL" id="MFC4597326.1"/>
    </source>
</evidence>